<protein>
    <submittedName>
        <fullName evidence="1">LEA type 2 family protein</fullName>
    </submittedName>
</protein>
<sequence length="152" mass="16709">MKRKYIIIAILIIIASYYARVVLAAQRLYFAVGSIKNLKLSGGVITWRQIIRVTNGENVAIPITSANIENRINNSTIGRTILAQSQTIAARSSTDLLLDVYIPLSDLLGLSLEILNTVKTGFVSFELAGHVRALGVSVPISQKFNLDLKHLF</sequence>
<reference evidence="2" key="1">
    <citation type="journal article" date="2019" name="Int. J. Syst. Evol. Microbiol.">
        <title>The Global Catalogue of Microorganisms (GCM) 10K type strain sequencing project: providing services to taxonomists for standard genome sequencing and annotation.</title>
        <authorList>
            <consortium name="The Broad Institute Genomics Platform"/>
            <consortium name="The Broad Institute Genome Sequencing Center for Infectious Disease"/>
            <person name="Wu L."/>
            <person name="Ma J."/>
        </authorList>
    </citation>
    <scope>NUCLEOTIDE SEQUENCE [LARGE SCALE GENOMIC DNA]</scope>
    <source>
        <strain evidence="2">KCTC 52344</strain>
    </source>
</reference>
<keyword evidence="2" id="KW-1185">Reference proteome</keyword>
<evidence type="ECO:0000313" key="2">
    <source>
        <dbReference type="Proteomes" id="UP001597510"/>
    </source>
</evidence>
<dbReference type="Proteomes" id="UP001597510">
    <property type="component" value="Unassembled WGS sequence"/>
</dbReference>
<name>A0ABW5J752_9BACT</name>
<gene>
    <name evidence="1" type="ORF">ACFSR2_10760</name>
</gene>
<accession>A0ABW5J752</accession>
<dbReference type="Gene3D" id="2.60.40.1820">
    <property type="match status" value="1"/>
</dbReference>
<organism evidence="1 2">
    <name type="scientific">Emticicia soli</name>
    <dbReference type="NCBI Taxonomy" id="2027878"/>
    <lineage>
        <taxon>Bacteria</taxon>
        <taxon>Pseudomonadati</taxon>
        <taxon>Bacteroidota</taxon>
        <taxon>Cytophagia</taxon>
        <taxon>Cytophagales</taxon>
        <taxon>Leadbetterellaceae</taxon>
        <taxon>Emticicia</taxon>
    </lineage>
</organism>
<dbReference type="EMBL" id="JBHULC010000009">
    <property type="protein sequence ID" value="MFD2521368.1"/>
    <property type="molecule type" value="Genomic_DNA"/>
</dbReference>
<evidence type="ECO:0000313" key="1">
    <source>
        <dbReference type="EMBL" id="MFD2521368.1"/>
    </source>
</evidence>
<proteinExistence type="predicted"/>
<dbReference type="SUPFAM" id="SSF117070">
    <property type="entry name" value="LEA14-like"/>
    <property type="match status" value="1"/>
</dbReference>
<comment type="caution">
    <text evidence="1">The sequence shown here is derived from an EMBL/GenBank/DDBJ whole genome shotgun (WGS) entry which is preliminary data.</text>
</comment>
<dbReference type="RefSeq" id="WP_340236997.1">
    <property type="nucleotide sequence ID" value="NZ_JBBEWC010000007.1"/>
</dbReference>